<dbReference type="EMBL" id="DF977478">
    <property type="protein sequence ID" value="GAP88651.2"/>
    <property type="molecule type" value="Genomic_DNA"/>
</dbReference>
<organism evidence="2">
    <name type="scientific">Rosellinia necatrix</name>
    <name type="common">White root-rot fungus</name>
    <dbReference type="NCBI Taxonomy" id="77044"/>
    <lineage>
        <taxon>Eukaryota</taxon>
        <taxon>Fungi</taxon>
        <taxon>Dikarya</taxon>
        <taxon>Ascomycota</taxon>
        <taxon>Pezizomycotina</taxon>
        <taxon>Sordariomycetes</taxon>
        <taxon>Xylariomycetidae</taxon>
        <taxon>Xylariales</taxon>
        <taxon>Xylariaceae</taxon>
        <taxon>Rosellinia</taxon>
    </lineage>
</organism>
<feature type="region of interest" description="Disordered" evidence="1">
    <location>
        <begin position="34"/>
        <end position="78"/>
    </location>
</feature>
<evidence type="ECO:0000256" key="1">
    <source>
        <dbReference type="SAM" id="MobiDB-lite"/>
    </source>
</evidence>
<feature type="compositionally biased region" description="Polar residues" evidence="1">
    <location>
        <begin position="64"/>
        <end position="76"/>
    </location>
</feature>
<gene>
    <name evidence="2" type="ORF">SAMD00023353_3300540</name>
</gene>
<dbReference type="Proteomes" id="UP000054516">
    <property type="component" value="Unassembled WGS sequence"/>
</dbReference>
<dbReference type="AlphaFoldDB" id="A0A1W2TK68"/>
<keyword evidence="3" id="KW-1185">Reference proteome</keyword>
<evidence type="ECO:0000313" key="3">
    <source>
        <dbReference type="Proteomes" id="UP000054516"/>
    </source>
</evidence>
<evidence type="ECO:0000313" key="2">
    <source>
        <dbReference type="EMBL" id="GAP88651.2"/>
    </source>
</evidence>
<name>A0A1W2TK68_ROSNE</name>
<reference evidence="2" key="1">
    <citation type="submission" date="2016-03" db="EMBL/GenBank/DDBJ databases">
        <title>Draft genome sequence of Rosellinia necatrix.</title>
        <authorList>
            <person name="Kanematsu S."/>
        </authorList>
    </citation>
    <scope>NUCLEOTIDE SEQUENCE [LARGE SCALE GENOMIC DNA]</scope>
    <source>
        <strain evidence="2">W97</strain>
    </source>
</reference>
<protein>
    <submittedName>
        <fullName evidence="2">Uncharacterized protein</fullName>
    </submittedName>
</protein>
<sequence length="91" mass="9750">MAPANGTTMVCGRQEAEVVDVVRVVKVVKVVKEQDAAETGSSRSWSPKLKGVTHPAPGVPNDASYETSHPSSQSHMRPNIAYYIRLSTGAQ</sequence>
<proteinExistence type="predicted"/>
<accession>A0A1W2TK68</accession>